<evidence type="ECO:0000256" key="1">
    <source>
        <dbReference type="SAM" id="MobiDB-lite"/>
    </source>
</evidence>
<feature type="region of interest" description="Disordered" evidence="1">
    <location>
        <begin position="1"/>
        <end position="179"/>
    </location>
</feature>
<dbReference type="EMBL" id="HG937691">
    <property type="protein sequence ID" value="CDP33741.1"/>
    <property type="molecule type" value="Genomic_DNA"/>
</dbReference>
<protein>
    <submittedName>
        <fullName evidence="2">ARAD1A16456p</fullName>
    </submittedName>
</protein>
<evidence type="ECO:0000313" key="2">
    <source>
        <dbReference type="EMBL" id="CDP33741.1"/>
    </source>
</evidence>
<sequence length="444" mass="49408">MKNWQSGEFPPIPQPSTRLKPTPTLDQLLHMSSMAGSKWDRIEGRLRSGKRRSLEVTDESVMRKKAKKSNSSLSLGGKGSSAKENAKAARKTRSETLPEVNSAKKKWPAVETGPFTRTRRSLQSKNAKQTAVEKRPHPVSVVASSGPVVKGIRARYVGSGRAKKSTSTRPRGRQRRRSVSLISNYTLENVARDATVHERINEKANDTNGYATDANGANGANGANDTTQTASARIKQEPGSHEREVRKCAVCDKRFYGENSAIAVVEHAKTHPKDAPRRIVSTPVKQEPEEPDRIKSPDPRSSTIPVQSPSKPDATPASAAVPAPAPAPAPAPSPATNSTDMFLTKLRKKYGKWAVREAIDSIAFVEQEQNHSQQEIQYLWHLAEKISLNQQFKTKRKFYWSEEDRNLFDPDPTLANPVLSRIILENHSLEKIDQRRRYLSQFTN</sequence>
<feature type="compositionally biased region" description="Low complexity" evidence="1">
    <location>
        <begin position="69"/>
        <end position="83"/>
    </location>
</feature>
<feature type="compositionally biased region" description="Low complexity" evidence="1">
    <location>
        <begin position="207"/>
        <end position="230"/>
    </location>
</feature>
<feature type="compositionally biased region" description="Pro residues" evidence="1">
    <location>
        <begin position="323"/>
        <end position="333"/>
    </location>
</feature>
<feature type="compositionally biased region" description="Basic and acidic residues" evidence="1">
    <location>
        <begin position="267"/>
        <end position="277"/>
    </location>
</feature>
<organism evidence="2">
    <name type="scientific">Blastobotrys adeninivorans</name>
    <name type="common">Yeast</name>
    <name type="synonym">Arxula adeninivorans</name>
    <dbReference type="NCBI Taxonomy" id="409370"/>
    <lineage>
        <taxon>Eukaryota</taxon>
        <taxon>Fungi</taxon>
        <taxon>Dikarya</taxon>
        <taxon>Ascomycota</taxon>
        <taxon>Saccharomycotina</taxon>
        <taxon>Dipodascomycetes</taxon>
        <taxon>Dipodascales</taxon>
        <taxon>Trichomonascaceae</taxon>
        <taxon>Blastobotrys</taxon>
    </lineage>
</organism>
<reference evidence="2" key="2">
    <citation type="submission" date="2014-06" db="EMBL/GenBank/DDBJ databases">
        <title>The complete genome of Blastobotrys (Arxula) adeninivorans LS3 - a yeast of biotechnological interest.</title>
        <authorList>
            <person name="Kunze G."/>
            <person name="Gaillardin C."/>
            <person name="Czernicka M."/>
            <person name="Durrens P."/>
            <person name="Martin T."/>
            <person name="Boer E."/>
            <person name="Gabaldon T."/>
            <person name="Cruz J."/>
            <person name="Talla E."/>
            <person name="Marck C."/>
            <person name="Goffeau A."/>
            <person name="Barbe V."/>
            <person name="Baret P."/>
            <person name="Baronian K."/>
            <person name="Beier S."/>
            <person name="Bleykasten C."/>
            <person name="Bode R."/>
            <person name="Casaregola S."/>
            <person name="Despons L."/>
            <person name="Fairhead C."/>
            <person name="Giersberg M."/>
            <person name="Gierski P."/>
            <person name="Hahnel U."/>
            <person name="Hartmann A."/>
            <person name="Jankowska D."/>
            <person name="Jubin C."/>
            <person name="Jung P."/>
            <person name="Lafontaine I."/>
            <person name="Leh-Louis V."/>
            <person name="Lemaire M."/>
            <person name="Marcet-Houben M."/>
            <person name="Mascher M."/>
            <person name="Morel G."/>
            <person name="Richard G.-F."/>
            <person name="Riechen J."/>
            <person name="Sacerdot C."/>
            <person name="Sarkar A."/>
            <person name="Savel G."/>
            <person name="Schacherer J."/>
            <person name="Sherman D."/>
            <person name="Straub M.-L."/>
            <person name="Stein N."/>
            <person name="Thierry A."/>
            <person name="Trautwein-Schult A."/>
            <person name="Westhof E."/>
            <person name="Worch S."/>
            <person name="Dujon B."/>
            <person name="Souciet J.-L."/>
            <person name="Wincker P."/>
            <person name="Scholz U."/>
            <person name="Neuveglise N."/>
        </authorList>
    </citation>
    <scope>NUCLEOTIDE SEQUENCE</scope>
    <source>
        <strain evidence="2">LS3</strain>
    </source>
</reference>
<feature type="region of interest" description="Disordered" evidence="1">
    <location>
        <begin position="202"/>
        <end position="243"/>
    </location>
</feature>
<feature type="compositionally biased region" description="Basic and acidic residues" evidence="1">
    <location>
        <begin position="84"/>
        <end position="96"/>
    </location>
</feature>
<gene>
    <name evidence="2" type="ORF">GNLVRS02_ARAD1A16456g</name>
</gene>
<feature type="compositionally biased region" description="Basic residues" evidence="1">
    <location>
        <begin position="161"/>
        <end position="178"/>
    </location>
</feature>
<feature type="compositionally biased region" description="Polar residues" evidence="1">
    <location>
        <begin position="299"/>
        <end position="310"/>
    </location>
</feature>
<reference evidence="2" key="1">
    <citation type="submission" date="2014-02" db="EMBL/GenBank/DDBJ databases">
        <authorList>
            <person name="Genoscope - CEA"/>
        </authorList>
    </citation>
    <scope>NUCLEOTIDE SEQUENCE</scope>
    <source>
        <strain evidence="2">LS3</strain>
    </source>
</reference>
<name>A0A060T3K4_BLAAD</name>
<proteinExistence type="predicted"/>
<accession>A0A060T3K4</accession>
<feature type="compositionally biased region" description="Low complexity" evidence="1">
    <location>
        <begin position="138"/>
        <end position="149"/>
    </location>
</feature>
<feature type="compositionally biased region" description="Basic and acidic residues" evidence="1">
    <location>
        <begin position="234"/>
        <end position="243"/>
    </location>
</feature>
<feature type="region of interest" description="Disordered" evidence="1">
    <location>
        <begin position="267"/>
        <end position="339"/>
    </location>
</feature>
<feature type="compositionally biased region" description="Basic and acidic residues" evidence="1">
    <location>
        <begin position="286"/>
        <end position="298"/>
    </location>
</feature>
<dbReference type="AlphaFoldDB" id="A0A060T3K4"/>